<proteinExistence type="predicted"/>
<gene>
    <name evidence="1" type="ORF">NRIC_14780</name>
</gene>
<reference evidence="2" key="1">
    <citation type="submission" date="2019-02" db="EMBL/GenBank/DDBJ databases">
        <title>Draft genome sequence of Enterococcus sp. Gos25-1.</title>
        <authorList>
            <person name="Tanaka N."/>
            <person name="Shiwa Y."/>
            <person name="Fujita N."/>
        </authorList>
    </citation>
    <scope>NUCLEOTIDE SEQUENCE [LARGE SCALE GENOMIC DNA]</scope>
    <source>
        <strain evidence="2">Gos25-1</strain>
    </source>
</reference>
<organism evidence="1 2">
    <name type="scientific">Enterococcus florum</name>
    <dbReference type="NCBI Taxonomy" id="2480627"/>
    <lineage>
        <taxon>Bacteria</taxon>
        <taxon>Bacillati</taxon>
        <taxon>Bacillota</taxon>
        <taxon>Bacilli</taxon>
        <taxon>Lactobacillales</taxon>
        <taxon>Enterococcaceae</taxon>
        <taxon>Enterococcus</taxon>
    </lineage>
</organism>
<evidence type="ECO:0008006" key="3">
    <source>
        <dbReference type="Google" id="ProtNLM"/>
    </source>
</evidence>
<dbReference type="RefSeq" id="WP_227873758.1">
    <property type="nucleotide sequence ID" value="NZ_BJCC01000012.1"/>
</dbReference>
<evidence type="ECO:0000313" key="2">
    <source>
        <dbReference type="Proteomes" id="UP000290567"/>
    </source>
</evidence>
<sequence>MELCPIGTNEVGSKRLLFRRFILKDNLSIRTNWAGDEEIQKLYSEPAYKTEEANDFLKKVIEHYQSEQ</sequence>
<dbReference type="EMBL" id="BJCC01000012">
    <property type="protein sequence ID" value="GCF93587.1"/>
    <property type="molecule type" value="Genomic_DNA"/>
</dbReference>
<dbReference type="Proteomes" id="UP000290567">
    <property type="component" value="Unassembled WGS sequence"/>
</dbReference>
<protein>
    <recommendedName>
        <fullName evidence="3">N-acetyltransferase domain-containing protein</fullName>
    </recommendedName>
</protein>
<evidence type="ECO:0000313" key="1">
    <source>
        <dbReference type="EMBL" id="GCF93587.1"/>
    </source>
</evidence>
<comment type="caution">
    <text evidence="1">The sequence shown here is derived from an EMBL/GenBank/DDBJ whole genome shotgun (WGS) entry which is preliminary data.</text>
</comment>
<keyword evidence="2" id="KW-1185">Reference proteome</keyword>
<accession>A0A4P5P6P2</accession>
<name>A0A4P5P6P2_9ENTE</name>
<dbReference type="AlphaFoldDB" id="A0A4P5P6P2"/>